<dbReference type="InterPro" id="IPR036366">
    <property type="entry name" value="PGBDSf"/>
</dbReference>
<accession>A0A918GKG5</accession>
<keyword evidence="3" id="KW-1185">Reference proteome</keyword>
<reference evidence="2" key="1">
    <citation type="journal article" date="2014" name="Int. J. Syst. Evol. Microbiol.">
        <title>Complete genome sequence of Corynebacterium casei LMG S-19264T (=DSM 44701T), isolated from a smear-ripened cheese.</title>
        <authorList>
            <consortium name="US DOE Joint Genome Institute (JGI-PGF)"/>
            <person name="Walter F."/>
            <person name="Albersmeier A."/>
            <person name="Kalinowski J."/>
            <person name="Ruckert C."/>
        </authorList>
    </citation>
    <scope>NUCLEOTIDE SEQUENCE</scope>
    <source>
        <strain evidence="2">JCM 3276</strain>
    </source>
</reference>
<evidence type="ECO:0000313" key="2">
    <source>
        <dbReference type="EMBL" id="GGS42380.1"/>
    </source>
</evidence>
<dbReference type="InterPro" id="IPR002477">
    <property type="entry name" value="Peptidoglycan-bd-like"/>
</dbReference>
<dbReference type="Pfam" id="PF01471">
    <property type="entry name" value="PG_binding_1"/>
    <property type="match status" value="1"/>
</dbReference>
<dbReference type="InterPro" id="IPR036365">
    <property type="entry name" value="PGBD-like_sf"/>
</dbReference>
<evidence type="ECO:0000259" key="1">
    <source>
        <dbReference type="Pfam" id="PF01471"/>
    </source>
</evidence>
<evidence type="ECO:0000313" key="3">
    <source>
        <dbReference type="Proteomes" id="UP000660680"/>
    </source>
</evidence>
<gene>
    <name evidence="2" type="ORF">GCM10010171_41530</name>
</gene>
<reference evidence="2" key="2">
    <citation type="submission" date="2020-09" db="EMBL/GenBank/DDBJ databases">
        <authorList>
            <person name="Sun Q."/>
            <person name="Ohkuma M."/>
        </authorList>
    </citation>
    <scope>NUCLEOTIDE SEQUENCE</scope>
    <source>
        <strain evidence="2">JCM 3276</strain>
    </source>
</reference>
<dbReference type="Proteomes" id="UP000660680">
    <property type="component" value="Unassembled WGS sequence"/>
</dbReference>
<proteinExistence type="predicted"/>
<organism evidence="2 3">
    <name type="scientific">Actinokineospora fastidiosa</name>
    <dbReference type="NCBI Taxonomy" id="1816"/>
    <lineage>
        <taxon>Bacteria</taxon>
        <taxon>Bacillati</taxon>
        <taxon>Actinomycetota</taxon>
        <taxon>Actinomycetes</taxon>
        <taxon>Pseudonocardiales</taxon>
        <taxon>Pseudonocardiaceae</taxon>
        <taxon>Actinokineospora</taxon>
    </lineage>
</organism>
<dbReference type="AlphaFoldDB" id="A0A918GKG5"/>
<dbReference type="Gene3D" id="1.10.101.10">
    <property type="entry name" value="PGBD-like superfamily/PGBD"/>
    <property type="match status" value="1"/>
</dbReference>
<dbReference type="EMBL" id="BMRB01000003">
    <property type="protein sequence ID" value="GGS42380.1"/>
    <property type="molecule type" value="Genomic_DNA"/>
</dbReference>
<dbReference type="SUPFAM" id="SSF47090">
    <property type="entry name" value="PGBD-like"/>
    <property type="match status" value="1"/>
</dbReference>
<name>A0A918GKG5_9PSEU</name>
<comment type="caution">
    <text evidence="2">The sequence shown here is derived from an EMBL/GenBank/DDBJ whole genome shotgun (WGS) entry which is preliminary data.</text>
</comment>
<dbReference type="RefSeq" id="WP_189212186.1">
    <property type="nucleotide sequence ID" value="NZ_BMRB01000003.1"/>
</dbReference>
<protein>
    <recommendedName>
        <fullName evidence="1">Peptidoglycan binding-like domain-containing protein</fullName>
    </recommendedName>
</protein>
<sequence>MAEMSPELQARLAAFQLDKGLSGDGVAGPKTWELLAKPAPQQAEETVVIDFDEHPVLRDLLVLDGTEDSAKEFLKLYGIDVDGYLADHDAVIAALTPPETA</sequence>
<feature type="domain" description="Peptidoglycan binding-like" evidence="1">
    <location>
        <begin position="5"/>
        <end position="35"/>
    </location>
</feature>